<name>A0A1V9ZXF0_9STRA</name>
<evidence type="ECO:0000259" key="1">
    <source>
        <dbReference type="Pfam" id="PF00583"/>
    </source>
</evidence>
<dbReference type="AlphaFoldDB" id="A0A1V9ZXF0"/>
<dbReference type="PANTHER" id="PTHR42791">
    <property type="entry name" value="GNAT FAMILY ACETYLTRANSFERASE"/>
    <property type="match status" value="1"/>
</dbReference>
<dbReference type="InterPro" id="IPR016181">
    <property type="entry name" value="Acyl_CoA_acyltransferase"/>
</dbReference>
<keyword evidence="3" id="KW-1185">Reference proteome</keyword>
<protein>
    <recommendedName>
        <fullName evidence="1">N-acetyltransferase domain-containing protein</fullName>
    </recommendedName>
</protein>
<dbReference type="CDD" id="cd04301">
    <property type="entry name" value="NAT_SF"/>
    <property type="match status" value="1"/>
</dbReference>
<accession>A0A1V9ZXF0</accession>
<dbReference type="InterPro" id="IPR000182">
    <property type="entry name" value="GNAT_dom"/>
</dbReference>
<dbReference type="Proteomes" id="UP000243217">
    <property type="component" value="Unassembled WGS sequence"/>
</dbReference>
<dbReference type="InterPro" id="IPR052523">
    <property type="entry name" value="Trichothecene_AcTrans"/>
</dbReference>
<dbReference type="EMBL" id="JNBS01001093">
    <property type="protein sequence ID" value="OQS02686.1"/>
    <property type="molecule type" value="Genomic_DNA"/>
</dbReference>
<feature type="domain" description="N-acetyltransferase" evidence="1">
    <location>
        <begin position="111"/>
        <end position="171"/>
    </location>
</feature>
<dbReference type="OrthoDB" id="58118at2759"/>
<evidence type="ECO:0000313" key="2">
    <source>
        <dbReference type="EMBL" id="OQS02686.1"/>
    </source>
</evidence>
<dbReference type="Gene3D" id="3.40.630.30">
    <property type="match status" value="1"/>
</dbReference>
<gene>
    <name evidence="2" type="ORF">THRCLA_21360</name>
</gene>
<reference evidence="2 3" key="1">
    <citation type="journal article" date="2014" name="Genome Biol. Evol.">
        <title>The secreted proteins of Achlya hypogyna and Thraustotheca clavata identify the ancestral oomycete secretome and reveal gene acquisitions by horizontal gene transfer.</title>
        <authorList>
            <person name="Misner I."/>
            <person name="Blouin N."/>
            <person name="Leonard G."/>
            <person name="Richards T.A."/>
            <person name="Lane C.E."/>
        </authorList>
    </citation>
    <scope>NUCLEOTIDE SEQUENCE [LARGE SCALE GENOMIC DNA]</scope>
    <source>
        <strain evidence="2 3">ATCC 34112</strain>
    </source>
</reference>
<dbReference type="Pfam" id="PF00583">
    <property type="entry name" value="Acetyltransf_1"/>
    <property type="match status" value="1"/>
</dbReference>
<evidence type="ECO:0000313" key="3">
    <source>
        <dbReference type="Proteomes" id="UP000243217"/>
    </source>
</evidence>
<dbReference type="GO" id="GO:0016747">
    <property type="term" value="F:acyltransferase activity, transferring groups other than amino-acyl groups"/>
    <property type="evidence" value="ECO:0007669"/>
    <property type="project" value="InterPro"/>
</dbReference>
<proteinExistence type="predicted"/>
<dbReference type="PANTHER" id="PTHR42791:SF1">
    <property type="entry name" value="N-ACETYLTRANSFERASE DOMAIN-CONTAINING PROTEIN"/>
    <property type="match status" value="1"/>
</dbReference>
<sequence>MSTQLILQAGDILGEAFLDYPVMEYAFTKVHGQERQKLLAALYTKLADVAMEEGNVIVTEYNTGAICWVPRSSYRVIFNRKILAIPFLVGIVPTWRMARHSDETEEWIEKHTAQNFGYISCVGVLASGRGKGHCRALIKQCLDEMKQKGMTECWLMTDKEINVTIYTKLGFHVELEHVVKCSGLKSWAMKIDI</sequence>
<dbReference type="SUPFAM" id="SSF55729">
    <property type="entry name" value="Acyl-CoA N-acyltransferases (Nat)"/>
    <property type="match status" value="1"/>
</dbReference>
<comment type="caution">
    <text evidence="2">The sequence shown here is derived from an EMBL/GenBank/DDBJ whole genome shotgun (WGS) entry which is preliminary data.</text>
</comment>
<organism evidence="2 3">
    <name type="scientific">Thraustotheca clavata</name>
    <dbReference type="NCBI Taxonomy" id="74557"/>
    <lineage>
        <taxon>Eukaryota</taxon>
        <taxon>Sar</taxon>
        <taxon>Stramenopiles</taxon>
        <taxon>Oomycota</taxon>
        <taxon>Saprolegniomycetes</taxon>
        <taxon>Saprolegniales</taxon>
        <taxon>Achlyaceae</taxon>
        <taxon>Thraustotheca</taxon>
    </lineage>
</organism>